<proteinExistence type="predicted"/>
<name>A0A0E1NWG9_YERPA</name>
<dbReference type="GO" id="GO:0043565">
    <property type="term" value="F:sequence-specific DNA binding"/>
    <property type="evidence" value="ECO:0007669"/>
    <property type="project" value="InterPro"/>
</dbReference>
<keyword evidence="2" id="KW-0238">DNA-binding</keyword>
<dbReference type="KEGG" id="ypa:YPA_1872"/>
<dbReference type="SMART" id="SM00344">
    <property type="entry name" value="HTH_ASNC"/>
    <property type="match status" value="1"/>
</dbReference>
<dbReference type="GeneID" id="57976923"/>
<dbReference type="InterPro" id="IPR019887">
    <property type="entry name" value="Tscrpt_reg_AsnC/Lrp_C"/>
</dbReference>
<dbReference type="SUPFAM" id="SSF46785">
    <property type="entry name" value="Winged helix' DNA-binding domain"/>
    <property type="match status" value="1"/>
</dbReference>
<evidence type="ECO:0000313" key="6">
    <source>
        <dbReference type="Proteomes" id="UP000001971"/>
    </source>
</evidence>
<accession>A0A0E1NWG9</accession>
<dbReference type="PROSITE" id="PS50956">
    <property type="entry name" value="HTH_ASNC_2"/>
    <property type="match status" value="1"/>
</dbReference>
<dbReference type="GO" id="GO:0043200">
    <property type="term" value="P:response to amino acid"/>
    <property type="evidence" value="ECO:0007669"/>
    <property type="project" value="TreeGrafter"/>
</dbReference>
<evidence type="ECO:0000256" key="3">
    <source>
        <dbReference type="ARBA" id="ARBA00023163"/>
    </source>
</evidence>
<evidence type="ECO:0000256" key="2">
    <source>
        <dbReference type="ARBA" id="ARBA00023125"/>
    </source>
</evidence>
<dbReference type="EMBL" id="CP000308">
    <property type="protein sequence ID" value="ABG13838.1"/>
    <property type="molecule type" value="Genomic_DNA"/>
</dbReference>
<dbReference type="HOGENOM" id="CLU_091233_3_1_6"/>
<sequence length="149" mass="16984">MDKIDEQLIAILVENARTSLKDLSQKVNLSSPSTSERLRRLEEQNIILNYTLGLDQKAFGYNLQAIVRVKPVANMLDAVEKMIKDTPECIECDKITGDDCFLSRLSIRSMGQLDTIVDRWSEQAETYTSIVKTTPITRRFPPLVRPIKI</sequence>
<feature type="domain" description="HTH asnC-type" evidence="4">
    <location>
        <begin position="1"/>
        <end position="62"/>
    </location>
</feature>
<gene>
    <name evidence="5" type="ordered locus">YPA_1872</name>
</gene>
<dbReference type="SUPFAM" id="SSF54909">
    <property type="entry name" value="Dimeric alpha+beta barrel"/>
    <property type="match status" value="1"/>
</dbReference>
<evidence type="ECO:0000259" key="4">
    <source>
        <dbReference type="PROSITE" id="PS50956"/>
    </source>
</evidence>
<dbReference type="Gene3D" id="3.30.70.920">
    <property type="match status" value="1"/>
</dbReference>
<dbReference type="InterPro" id="IPR000485">
    <property type="entry name" value="AsnC-type_HTH_dom"/>
</dbReference>
<reference evidence="5 6" key="1">
    <citation type="journal article" date="2006" name="J. Bacteriol.">
        <title>Complete genome sequence of Yersinia pestis strains Antiqua and Nepal516: evidence of gene reduction in an emerging pathogen.</title>
        <authorList>
            <person name="Chain P.S."/>
            <person name="Hu P."/>
            <person name="Malfatti S.A."/>
            <person name="Radnedge L."/>
            <person name="Larimer F."/>
            <person name="Vergez L.M."/>
            <person name="Worsham P."/>
            <person name="Chu M.C."/>
            <person name="Andersen G.L."/>
        </authorList>
    </citation>
    <scope>NUCLEOTIDE SEQUENCE [LARGE SCALE GENOMIC DNA]</scope>
    <source>
        <strain evidence="5 6">Antiqua</strain>
    </source>
</reference>
<evidence type="ECO:0000256" key="1">
    <source>
        <dbReference type="ARBA" id="ARBA00023015"/>
    </source>
</evidence>
<dbReference type="AlphaFoldDB" id="A0A0E1NWG9"/>
<dbReference type="Pfam" id="PF13404">
    <property type="entry name" value="HTH_AsnC-type"/>
    <property type="match status" value="1"/>
</dbReference>
<dbReference type="PATRIC" id="fig|360102.15.peg.487"/>
<organism evidence="5 6">
    <name type="scientific">Yersinia pestis bv. Antiqua (strain Antiqua)</name>
    <dbReference type="NCBI Taxonomy" id="360102"/>
    <lineage>
        <taxon>Bacteria</taxon>
        <taxon>Pseudomonadati</taxon>
        <taxon>Pseudomonadota</taxon>
        <taxon>Gammaproteobacteria</taxon>
        <taxon>Enterobacterales</taxon>
        <taxon>Yersiniaceae</taxon>
        <taxon>Yersinia</taxon>
    </lineage>
</organism>
<dbReference type="PANTHER" id="PTHR30154">
    <property type="entry name" value="LEUCINE-RESPONSIVE REGULATORY PROTEIN"/>
    <property type="match status" value="1"/>
</dbReference>
<dbReference type="Gene3D" id="1.10.10.10">
    <property type="entry name" value="Winged helix-like DNA-binding domain superfamily/Winged helix DNA-binding domain"/>
    <property type="match status" value="1"/>
</dbReference>
<evidence type="ECO:0000313" key="5">
    <source>
        <dbReference type="EMBL" id="ABG13838.1"/>
    </source>
</evidence>
<dbReference type="PRINTS" id="PR00033">
    <property type="entry name" value="HTHASNC"/>
</dbReference>
<dbReference type="InterPro" id="IPR011008">
    <property type="entry name" value="Dimeric_a/b-barrel"/>
</dbReference>
<dbReference type="InterPro" id="IPR019888">
    <property type="entry name" value="Tscrpt_reg_AsnC-like"/>
</dbReference>
<protein>
    <submittedName>
        <fullName evidence="5">Transcriptional regulator, AsnC family</fullName>
    </submittedName>
</protein>
<dbReference type="PANTHER" id="PTHR30154:SF51">
    <property type="entry name" value="ASNC-FAMILY TRANSCRIPTIONAL REGULATORY PROTEIN"/>
    <property type="match status" value="1"/>
</dbReference>
<dbReference type="Pfam" id="PF01037">
    <property type="entry name" value="AsnC_trans_reg"/>
    <property type="match status" value="1"/>
</dbReference>
<dbReference type="Proteomes" id="UP000001971">
    <property type="component" value="Chromosome"/>
</dbReference>
<keyword evidence="1" id="KW-0805">Transcription regulation</keyword>
<dbReference type="GO" id="GO:0005829">
    <property type="term" value="C:cytosol"/>
    <property type="evidence" value="ECO:0007669"/>
    <property type="project" value="TreeGrafter"/>
</dbReference>
<dbReference type="InterPro" id="IPR036388">
    <property type="entry name" value="WH-like_DNA-bd_sf"/>
</dbReference>
<keyword evidence="3" id="KW-0804">Transcription</keyword>
<dbReference type="RefSeq" id="WP_002210900.1">
    <property type="nucleotide sequence ID" value="NC_008150.1"/>
</dbReference>
<dbReference type="InterPro" id="IPR036390">
    <property type="entry name" value="WH_DNA-bd_sf"/>
</dbReference>